<protein>
    <submittedName>
        <fullName evidence="3">6890_t:CDS:1</fullName>
    </submittedName>
</protein>
<comment type="caution">
    <text evidence="3">The sequence shown here is derived from an EMBL/GenBank/DDBJ whole genome shotgun (WGS) entry which is preliminary data.</text>
</comment>
<keyword evidence="4" id="KW-1185">Reference proteome</keyword>
<accession>A0ABM8VY21</accession>
<evidence type="ECO:0000259" key="2">
    <source>
        <dbReference type="Pfam" id="PF12323"/>
    </source>
</evidence>
<evidence type="ECO:0000256" key="1">
    <source>
        <dbReference type="SAM" id="MobiDB-lite"/>
    </source>
</evidence>
<evidence type="ECO:0000313" key="3">
    <source>
        <dbReference type="EMBL" id="CAG8475497.1"/>
    </source>
</evidence>
<organism evidence="3 4">
    <name type="scientific">Gigaspora margarita</name>
    <dbReference type="NCBI Taxonomy" id="4874"/>
    <lineage>
        <taxon>Eukaryota</taxon>
        <taxon>Fungi</taxon>
        <taxon>Fungi incertae sedis</taxon>
        <taxon>Mucoromycota</taxon>
        <taxon>Glomeromycotina</taxon>
        <taxon>Glomeromycetes</taxon>
        <taxon>Diversisporales</taxon>
        <taxon>Gigasporaceae</taxon>
        <taxon>Gigaspora</taxon>
    </lineage>
</organism>
<sequence>MTMPLTRQQLSLIDQNYVVPYWNDQSTTPKINGNHIEIKHKQLTENVNNDDSKSHNGKRKKVQTTRRAKRRKKESLIRSIKIRVYPNALQKNLLKQWIGCARLVYNMVVANYMRSCCMNKQFFFRILLKHRIQTTKEWAFMEKVPYKVLDHSITSAILARDEVIQRNHELRSQGLALDDLISRTIKAPANKCSSMKRAQAHEVYKKAALWLTRIFDIIVLPVFAWNMLTQKLQETTQSSQTNTPPNTTYVVGYHETAELINRTICASIPACEDKILISNCVDIIDGRICPDNSRNYRVTKKTNLPNTIRIHEDFFNDKSVD</sequence>
<dbReference type="Proteomes" id="UP000789901">
    <property type="component" value="Unassembled WGS sequence"/>
</dbReference>
<evidence type="ECO:0000313" key="4">
    <source>
        <dbReference type="Proteomes" id="UP000789901"/>
    </source>
</evidence>
<proteinExistence type="predicted"/>
<reference evidence="3 4" key="1">
    <citation type="submission" date="2021-06" db="EMBL/GenBank/DDBJ databases">
        <authorList>
            <person name="Kallberg Y."/>
            <person name="Tangrot J."/>
            <person name="Rosling A."/>
        </authorList>
    </citation>
    <scope>NUCLEOTIDE SEQUENCE [LARGE SCALE GENOMIC DNA]</scope>
    <source>
        <strain evidence="3 4">120-4 pot B 10/14</strain>
    </source>
</reference>
<dbReference type="Pfam" id="PF12323">
    <property type="entry name" value="HTH_OrfB_IS605"/>
    <property type="match status" value="1"/>
</dbReference>
<dbReference type="InterPro" id="IPR021027">
    <property type="entry name" value="Transposase_put_HTH"/>
</dbReference>
<name>A0ABM8VY21_GIGMA</name>
<feature type="domain" description="Transposase putative helix-turn-helix" evidence="2">
    <location>
        <begin position="78"/>
        <end position="111"/>
    </location>
</feature>
<feature type="region of interest" description="Disordered" evidence="1">
    <location>
        <begin position="44"/>
        <end position="73"/>
    </location>
</feature>
<feature type="compositionally biased region" description="Basic residues" evidence="1">
    <location>
        <begin position="55"/>
        <end position="73"/>
    </location>
</feature>
<dbReference type="EMBL" id="CAJVQB010000216">
    <property type="protein sequence ID" value="CAG8475497.1"/>
    <property type="molecule type" value="Genomic_DNA"/>
</dbReference>
<gene>
    <name evidence="3" type="ORF">GMARGA_LOCUS982</name>
</gene>